<dbReference type="PIRSF" id="PIRSF016482">
    <property type="entry name" value="PilO"/>
    <property type="match status" value="1"/>
</dbReference>
<dbReference type="InterPro" id="IPR007445">
    <property type="entry name" value="PilO"/>
</dbReference>
<feature type="transmembrane region" description="Helical" evidence="2">
    <location>
        <begin position="28"/>
        <end position="48"/>
    </location>
</feature>
<reference evidence="3" key="1">
    <citation type="submission" date="2018-06" db="EMBL/GenBank/DDBJ databases">
        <authorList>
            <person name="Zhirakovskaya E."/>
        </authorList>
    </citation>
    <scope>NUCLEOTIDE SEQUENCE</scope>
</reference>
<sequence>MDLSKLNEIDLSSIEVNDIKKIGSAPTVVKVLLIFVLCLIAGGATVFLDTTKQLEKLEAAEKKEQTLRTTFDKKQSKAANLEAYAQQLDEMKQSFGALLRQLPNQTEIESLLTDISQTGIASGLEIEYFKPEGLSPKEFYAEFPIKLRVTGRYHEFGKFVSGVAALPRIVTMRNISIKKPKNKKGSGVLLEMEVTAVTYQYLDEQEDV</sequence>
<dbReference type="AlphaFoldDB" id="A0A3B0XFN4"/>
<keyword evidence="2" id="KW-0812">Transmembrane</keyword>
<gene>
    <name evidence="3" type="ORF">MNBD_GAMMA10-1376</name>
</gene>
<dbReference type="Pfam" id="PF04350">
    <property type="entry name" value="PilO"/>
    <property type="match status" value="1"/>
</dbReference>
<dbReference type="GO" id="GO:0043683">
    <property type="term" value="P:type IV pilus assembly"/>
    <property type="evidence" value="ECO:0007669"/>
    <property type="project" value="InterPro"/>
</dbReference>
<organism evidence="3">
    <name type="scientific">hydrothermal vent metagenome</name>
    <dbReference type="NCBI Taxonomy" id="652676"/>
    <lineage>
        <taxon>unclassified sequences</taxon>
        <taxon>metagenomes</taxon>
        <taxon>ecological metagenomes</taxon>
    </lineage>
</organism>
<dbReference type="PANTHER" id="PTHR39555:SF1">
    <property type="entry name" value="TYPE IV PILUS INNER MEMBRANE COMPONENT PILO"/>
    <property type="match status" value="1"/>
</dbReference>
<accession>A0A3B0XFN4</accession>
<dbReference type="InterPro" id="IPR014717">
    <property type="entry name" value="Transl_elong_EF1B/ribsomal_bS6"/>
</dbReference>
<evidence type="ECO:0000256" key="1">
    <source>
        <dbReference type="SAM" id="Coils"/>
    </source>
</evidence>
<protein>
    <submittedName>
        <fullName evidence="3">Type IV pilus biogenesis protein PilO</fullName>
    </submittedName>
</protein>
<feature type="coiled-coil region" evidence="1">
    <location>
        <begin position="74"/>
        <end position="101"/>
    </location>
</feature>
<keyword evidence="2" id="KW-0472">Membrane</keyword>
<dbReference type="Gene3D" id="1.10.287.540">
    <property type="entry name" value="Helix hairpin bin"/>
    <property type="match status" value="1"/>
</dbReference>
<dbReference type="EMBL" id="UOFJ01000068">
    <property type="protein sequence ID" value="VAW62252.1"/>
    <property type="molecule type" value="Genomic_DNA"/>
</dbReference>
<dbReference type="GO" id="GO:0043107">
    <property type="term" value="P:type IV pilus-dependent motility"/>
    <property type="evidence" value="ECO:0007669"/>
    <property type="project" value="InterPro"/>
</dbReference>
<dbReference type="PANTHER" id="PTHR39555">
    <property type="entry name" value="FIMBRIAL ASSEMBLY PROTEIN PILO-LIKE PROTEIN-RELATED"/>
    <property type="match status" value="1"/>
</dbReference>
<name>A0A3B0XFN4_9ZZZZ</name>
<keyword evidence="2" id="KW-1133">Transmembrane helix</keyword>
<evidence type="ECO:0000256" key="2">
    <source>
        <dbReference type="SAM" id="Phobius"/>
    </source>
</evidence>
<keyword evidence="1" id="KW-0175">Coiled coil</keyword>
<dbReference type="Gene3D" id="3.30.70.60">
    <property type="match status" value="1"/>
</dbReference>
<proteinExistence type="predicted"/>
<evidence type="ECO:0000313" key="3">
    <source>
        <dbReference type="EMBL" id="VAW62252.1"/>
    </source>
</evidence>